<accession>A0A4R9LT90</accession>
<evidence type="ECO:0000313" key="2">
    <source>
        <dbReference type="Proteomes" id="UP000298264"/>
    </source>
</evidence>
<dbReference type="EMBL" id="RQHV01000002">
    <property type="protein sequence ID" value="TGN14703.1"/>
    <property type="molecule type" value="Genomic_DNA"/>
</dbReference>
<evidence type="ECO:0000313" key="1">
    <source>
        <dbReference type="EMBL" id="TGN14703.1"/>
    </source>
</evidence>
<dbReference type="Proteomes" id="UP000298264">
    <property type="component" value="Unassembled WGS sequence"/>
</dbReference>
<reference evidence="1" key="1">
    <citation type="journal article" date="2019" name="PLoS Negl. Trop. Dis.">
        <title>Revisiting the worldwide diversity of Leptospira species in the environment.</title>
        <authorList>
            <person name="Vincent A.T."/>
            <person name="Schiettekatte O."/>
            <person name="Bourhy P."/>
            <person name="Veyrier F.J."/>
            <person name="Picardeau M."/>
        </authorList>
    </citation>
    <scope>NUCLEOTIDE SEQUENCE [LARGE SCALE GENOMIC DNA]</scope>
    <source>
        <strain evidence="1">201400974</strain>
    </source>
</reference>
<dbReference type="RefSeq" id="WP_135762649.1">
    <property type="nucleotide sequence ID" value="NZ_RQHV01000002.1"/>
</dbReference>
<proteinExistence type="predicted"/>
<keyword evidence="2" id="KW-1185">Reference proteome</keyword>
<comment type="caution">
    <text evidence="1">The sequence shown here is derived from an EMBL/GenBank/DDBJ whole genome shotgun (WGS) entry which is preliminary data.</text>
</comment>
<gene>
    <name evidence="1" type="ORF">EHS11_01575</name>
</gene>
<protein>
    <submittedName>
        <fullName evidence="1">Uncharacterized protein</fullName>
    </submittedName>
</protein>
<name>A0A4R9LT90_9LEPT</name>
<dbReference type="OrthoDB" id="338835at2"/>
<dbReference type="AlphaFoldDB" id="A0A4R9LT90"/>
<sequence length="285" mass="33125">MNRKSTFIFLFLILIVCNNCYSIEKKYNYGNPYHPSPYFEEDDPQFEEGEPVWIVDTIGNYFFSLPTKLILWNRKMTNHHFSEETKQYLIKYIKQNNLRDVKVRFNQYAPLSEWKRLAKNESINPFVKYIIGSISLLSYTFLPDRLLAGFVGGDHYNPYTNTINVYSDLPAVVIHEGGHAKDFAQREYRTWYSLAYAVPVVGSLYHEARASDDAINYFAENEDSKQLEESHELLFPAYSTYIGGAIGDLVPSPITAVTVLPGHVYGRWKKRSIPSQMEERNKRVK</sequence>
<organism evidence="1 2">
    <name type="scientific">Leptospira ilyithenensis</name>
    <dbReference type="NCBI Taxonomy" id="2484901"/>
    <lineage>
        <taxon>Bacteria</taxon>
        <taxon>Pseudomonadati</taxon>
        <taxon>Spirochaetota</taxon>
        <taxon>Spirochaetia</taxon>
        <taxon>Leptospirales</taxon>
        <taxon>Leptospiraceae</taxon>
        <taxon>Leptospira</taxon>
    </lineage>
</organism>